<gene>
    <name evidence="1" type="ORF">SDC9_98805</name>
</gene>
<evidence type="ECO:0000313" key="1">
    <source>
        <dbReference type="EMBL" id="MPM52052.1"/>
    </source>
</evidence>
<sequence length="67" mass="7369">MPVCKDKAAQPFLVGLQVTDIRDHQVNAQHVFLGKGGAAVDHDQITVALHSRNVLTDFIDSAQRNNF</sequence>
<organism evidence="1">
    <name type="scientific">bioreactor metagenome</name>
    <dbReference type="NCBI Taxonomy" id="1076179"/>
    <lineage>
        <taxon>unclassified sequences</taxon>
        <taxon>metagenomes</taxon>
        <taxon>ecological metagenomes</taxon>
    </lineage>
</organism>
<accession>A0A645AFR3</accession>
<name>A0A645AFR3_9ZZZZ</name>
<proteinExistence type="predicted"/>
<comment type="caution">
    <text evidence="1">The sequence shown here is derived from an EMBL/GenBank/DDBJ whole genome shotgun (WGS) entry which is preliminary data.</text>
</comment>
<reference evidence="1" key="1">
    <citation type="submission" date="2019-08" db="EMBL/GenBank/DDBJ databases">
        <authorList>
            <person name="Kucharzyk K."/>
            <person name="Murdoch R.W."/>
            <person name="Higgins S."/>
            <person name="Loffler F."/>
        </authorList>
    </citation>
    <scope>NUCLEOTIDE SEQUENCE</scope>
</reference>
<dbReference type="AlphaFoldDB" id="A0A645AFR3"/>
<protein>
    <submittedName>
        <fullName evidence="1">Uncharacterized protein</fullName>
    </submittedName>
</protein>
<dbReference type="EMBL" id="VSSQ01013690">
    <property type="protein sequence ID" value="MPM52052.1"/>
    <property type="molecule type" value="Genomic_DNA"/>
</dbReference>